<dbReference type="AlphaFoldDB" id="A0A397J8J0"/>
<gene>
    <name evidence="1" type="ORF">Glove_120g241</name>
</gene>
<comment type="caution">
    <text evidence="1">The sequence shown here is derived from an EMBL/GenBank/DDBJ whole genome shotgun (WGS) entry which is preliminary data.</text>
</comment>
<dbReference type="OrthoDB" id="2368541at2759"/>
<dbReference type="Proteomes" id="UP000266861">
    <property type="component" value="Unassembled WGS sequence"/>
</dbReference>
<evidence type="ECO:0000313" key="1">
    <source>
        <dbReference type="EMBL" id="RHZ81494.1"/>
    </source>
</evidence>
<sequence>MSYSRVRDKLSEYGENYIINNIKISKAWLQFAKYYLSKYIRKYLLKLRYEINNRDYWENFVFHIKNNLTSHKQIGNDPEYRNFKVQLVFHYVNAKGKYEKYNSKTSDYMEYRSFASSETDTSDNVEILTYISKDKLAKKIHKTKDLGSIYSKPKKK</sequence>
<accession>A0A397J8J0</accession>
<proteinExistence type="predicted"/>
<dbReference type="EMBL" id="PQFF01000112">
    <property type="protein sequence ID" value="RHZ81494.1"/>
    <property type="molecule type" value="Genomic_DNA"/>
</dbReference>
<evidence type="ECO:0000313" key="2">
    <source>
        <dbReference type="Proteomes" id="UP000266861"/>
    </source>
</evidence>
<reference evidence="1 2" key="1">
    <citation type="submission" date="2018-08" db="EMBL/GenBank/DDBJ databases">
        <title>Genome and evolution of the arbuscular mycorrhizal fungus Diversispora epigaea (formerly Glomus versiforme) and its bacterial endosymbionts.</title>
        <authorList>
            <person name="Sun X."/>
            <person name="Fei Z."/>
            <person name="Harrison M."/>
        </authorList>
    </citation>
    <scope>NUCLEOTIDE SEQUENCE [LARGE SCALE GENOMIC DNA]</scope>
    <source>
        <strain evidence="1 2">IT104</strain>
    </source>
</reference>
<protein>
    <submittedName>
        <fullName evidence="1">Uncharacterized protein</fullName>
    </submittedName>
</protein>
<keyword evidence="2" id="KW-1185">Reference proteome</keyword>
<name>A0A397J8J0_9GLOM</name>
<organism evidence="1 2">
    <name type="scientific">Diversispora epigaea</name>
    <dbReference type="NCBI Taxonomy" id="1348612"/>
    <lineage>
        <taxon>Eukaryota</taxon>
        <taxon>Fungi</taxon>
        <taxon>Fungi incertae sedis</taxon>
        <taxon>Mucoromycota</taxon>
        <taxon>Glomeromycotina</taxon>
        <taxon>Glomeromycetes</taxon>
        <taxon>Diversisporales</taxon>
        <taxon>Diversisporaceae</taxon>
        <taxon>Diversispora</taxon>
    </lineage>
</organism>